<dbReference type="Gene3D" id="1.10.260.40">
    <property type="entry name" value="lambda repressor-like DNA-binding domains"/>
    <property type="match status" value="1"/>
</dbReference>
<dbReference type="SUPFAM" id="SSF47413">
    <property type="entry name" value="lambda repressor-like DNA-binding domains"/>
    <property type="match status" value="1"/>
</dbReference>
<dbReference type="SMART" id="SM00530">
    <property type="entry name" value="HTH_XRE"/>
    <property type="match status" value="1"/>
</dbReference>
<feature type="domain" description="HTH cro/C1-type" evidence="2">
    <location>
        <begin position="12"/>
        <end position="66"/>
    </location>
</feature>
<dbReference type="EMBL" id="JAJCIS010000005">
    <property type="protein sequence ID" value="MCB7387675.1"/>
    <property type="molecule type" value="Genomic_DNA"/>
</dbReference>
<sequence length="111" mass="12681">MNNLLEQMGKRILERRKQMRLTQEELAERAGVTSQMISTAELGKKAMRPENIIKICSVLEISTDYLLLGNITENDRSLLSDKVSTLTPAQYRHLEDIIDNFVTALKETSEK</sequence>
<evidence type="ECO:0000313" key="3">
    <source>
        <dbReference type="EMBL" id="MCB7387675.1"/>
    </source>
</evidence>
<evidence type="ECO:0000256" key="1">
    <source>
        <dbReference type="ARBA" id="ARBA00023125"/>
    </source>
</evidence>
<reference evidence="3 4" key="1">
    <citation type="submission" date="2021-10" db="EMBL/GenBank/DDBJ databases">
        <title>Collection of gut derived symbiotic bacterial strains cultured from healthy donors.</title>
        <authorList>
            <person name="Lin H."/>
            <person name="Littmann E."/>
            <person name="Kohout C."/>
            <person name="Pamer E.G."/>
        </authorList>
    </citation>
    <scope>NUCLEOTIDE SEQUENCE [LARGE SCALE GENOMIC DNA]</scope>
    <source>
        <strain evidence="3 4">DFI.1.165</strain>
    </source>
</reference>
<organism evidence="3 4">
    <name type="scientific">Bariatricus massiliensis</name>
    <dbReference type="NCBI Taxonomy" id="1745713"/>
    <lineage>
        <taxon>Bacteria</taxon>
        <taxon>Bacillati</taxon>
        <taxon>Bacillota</taxon>
        <taxon>Clostridia</taxon>
        <taxon>Lachnospirales</taxon>
        <taxon>Lachnospiraceae</taxon>
        <taxon>Bariatricus</taxon>
    </lineage>
</organism>
<name>A0ABS8DGY6_9FIRM</name>
<protein>
    <submittedName>
        <fullName evidence="3">Helix-turn-helix domain-containing protein</fullName>
    </submittedName>
</protein>
<comment type="caution">
    <text evidence="3">The sequence shown here is derived from an EMBL/GenBank/DDBJ whole genome shotgun (WGS) entry which is preliminary data.</text>
</comment>
<dbReference type="InterPro" id="IPR010982">
    <property type="entry name" value="Lambda_DNA-bd_dom_sf"/>
</dbReference>
<dbReference type="RefSeq" id="WP_066737183.1">
    <property type="nucleotide sequence ID" value="NZ_JAJCIQ010000006.1"/>
</dbReference>
<keyword evidence="1" id="KW-0238">DNA-binding</keyword>
<accession>A0ABS8DGY6</accession>
<dbReference type="PANTHER" id="PTHR46558">
    <property type="entry name" value="TRACRIPTIONAL REGULATORY PROTEIN-RELATED-RELATED"/>
    <property type="match status" value="1"/>
</dbReference>
<dbReference type="Pfam" id="PF01381">
    <property type="entry name" value="HTH_3"/>
    <property type="match status" value="1"/>
</dbReference>
<dbReference type="Proteomes" id="UP001299546">
    <property type="component" value="Unassembled WGS sequence"/>
</dbReference>
<dbReference type="PANTHER" id="PTHR46558:SF11">
    <property type="entry name" value="HTH-TYPE TRANSCRIPTIONAL REGULATOR XRE"/>
    <property type="match status" value="1"/>
</dbReference>
<dbReference type="PROSITE" id="PS50943">
    <property type="entry name" value="HTH_CROC1"/>
    <property type="match status" value="1"/>
</dbReference>
<proteinExistence type="predicted"/>
<keyword evidence="4" id="KW-1185">Reference proteome</keyword>
<evidence type="ECO:0000259" key="2">
    <source>
        <dbReference type="PROSITE" id="PS50943"/>
    </source>
</evidence>
<evidence type="ECO:0000313" key="4">
    <source>
        <dbReference type="Proteomes" id="UP001299546"/>
    </source>
</evidence>
<dbReference type="InterPro" id="IPR001387">
    <property type="entry name" value="Cro/C1-type_HTH"/>
</dbReference>
<dbReference type="CDD" id="cd00093">
    <property type="entry name" value="HTH_XRE"/>
    <property type="match status" value="1"/>
</dbReference>
<gene>
    <name evidence="3" type="ORF">LIZ65_10295</name>
</gene>